<gene>
    <name evidence="1" type="ORF">NDES1114_LOCUS25703</name>
</gene>
<protein>
    <submittedName>
        <fullName evidence="1">Uncharacterized protein</fullName>
    </submittedName>
</protein>
<sequence length="119" mass="12535">MLASSDEEYAAMALAGVLNGDMDMLSHVLHVSSGAVATLAQRLTNSDAGTPVALVRCLNTMAVAAGPDERLWLIELGMPQAFVSACTARHVRPPPLPSASVYQYFAGFEDDGEATDMHA</sequence>
<dbReference type="EMBL" id="HBGF01038436">
    <property type="protein sequence ID" value="CAD9137247.1"/>
    <property type="molecule type" value="Transcribed_RNA"/>
</dbReference>
<accession>A0A7S1QHL5</accession>
<dbReference type="AlphaFoldDB" id="A0A7S1QHL5"/>
<evidence type="ECO:0000313" key="1">
    <source>
        <dbReference type="EMBL" id="CAD9137247.1"/>
    </source>
</evidence>
<reference evidence="1" key="1">
    <citation type="submission" date="2021-01" db="EMBL/GenBank/DDBJ databases">
        <authorList>
            <person name="Corre E."/>
            <person name="Pelletier E."/>
            <person name="Niang G."/>
            <person name="Scheremetjew M."/>
            <person name="Finn R."/>
            <person name="Kale V."/>
            <person name="Holt S."/>
            <person name="Cochrane G."/>
            <person name="Meng A."/>
            <person name="Brown T."/>
            <person name="Cohen L."/>
        </authorList>
    </citation>
    <scope>NUCLEOTIDE SEQUENCE</scope>
    <source>
        <strain evidence="1">CCAP 1951/1</strain>
    </source>
</reference>
<name>A0A7S1QHL5_NEODS</name>
<organism evidence="1">
    <name type="scientific">Neobodo designis</name>
    <name type="common">Flagellated protozoan</name>
    <name type="synonym">Bodo designis</name>
    <dbReference type="NCBI Taxonomy" id="312471"/>
    <lineage>
        <taxon>Eukaryota</taxon>
        <taxon>Discoba</taxon>
        <taxon>Euglenozoa</taxon>
        <taxon>Kinetoplastea</taxon>
        <taxon>Metakinetoplastina</taxon>
        <taxon>Neobodonida</taxon>
        <taxon>Neobodo</taxon>
    </lineage>
</organism>
<proteinExistence type="predicted"/>